<feature type="compositionally biased region" description="Basic residues" evidence="1">
    <location>
        <begin position="143"/>
        <end position="158"/>
    </location>
</feature>
<evidence type="ECO:0000313" key="2">
    <source>
        <dbReference type="EMBL" id="AGO84587.1"/>
    </source>
</evidence>
<dbReference type="GeneID" id="16606374"/>
<dbReference type="RefSeq" id="YP_008437659.1">
    <property type="nucleotide sequence ID" value="NC_022098.1"/>
</dbReference>
<organism evidence="2 3">
    <name type="scientific">Pandoravirus salinus</name>
    <dbReference type="NCBI Taxonomy" id="1349410"/>
    <lineage>
        <taxon>Viruses</taxon>
        <taxon>Pandoravirus</taxon>
    </lineage>
</organism>
<keyword evidence="3" id="KW-1185">Reference proteome</keyword>
<dbReference type="KEGG" id="vg:16606374"/>
<dbReference type="EMBL" id="KC977571">
    <property type="protein sequence ID" value="AGO84587.1"/>
    <property type="molecule type" value="Genomic_DNA"/>
</dbReference>
<feature type="compositionally biased region" description="Basic and acidic residues" evidence="1">
    <location>
        <begin position="42"/>
        <end position="51"/>
    </location>
</feature>
<feature type="compositionally biased region" description="Basic and acidic residues" evidence="1">
    <location>
        <begin position="1"/>
        <end position="16"/>
    </location>
</feature>
<feature type="region of interest" description="Disordered" evidence="1">
    <location>
        <begin position="1"/>
        <end position="75"/>
    </location>
</feature>
<name>S4W2A7_9VIRU</name>
<accession>S4W2A7</accession>
<feature type="compositionally biased region" description="Basic residues" evidence="1">
    <location>
        <begin position="61"/>
        <end position="74"/>
    </location>
</feature>
<proteinExistence type="predicted"/>
<feature type="region of interest" description="Disordered" evidence="1">
    <location>
        <begin position="112"/>
        <end position="162"/>
    </location>
</feature>
<feature type="compositionally biased region" description="Basic and acidic residues" evidence="1">
    <location>
        <begin position="121"/>
        <end position="140"/>
    </location>
</feature>
<sequence length="400" mass="43014">MATLHRGEACTLDDARGPAAALLSPPPPLAWRFVNEPSPDAHCAEDPADTRKQKKPTAPMRSRRRAKVARKTPTAHHPAWVAYDPEDDGLPCLELLLSDAFKPLPVSYRQVDPCPAPSDGDAVREPHEPQRRPVAHDRATTSRTRKRRERAAAGRKHVRVEPRPRADVAAGDLPAAKSDLSVAEGGIAAPPAAERLPVWTLPRRATTHRPLLRPTPPPIFPVYTHEAAASALATVCRVVGVDIADGAPLKDVLRALCSMPTALATGRRPCDPVTTEPVGWVALMGNHDWAPGAAAMPVLWAGSTLALAAVGLAVVAPTPDHPLTETERVMRVLAAEAHMPWFAARVRGVVDDTLGDGLFVQKSLFDAVPMDVFLVASIDAARATRPYDIYVVPRVDLLPP</sequence>
<evidence type="ECO:0000256" key="1">
    <source>
        <dbReference type="SAM" id="MobiDB-lite"/>
    </source>
</evidence>
<evidence type="ECO:0000313" key="3">
    <source>
        <dbReference type="Proteomes" id="UP000204584"/>
    </source>
</evidence>
<dbReference type="Proteomes" id="UP000204584">
    <property type="component" value="Segment"/>
</dbReference>
<gene>
    <name evidence="2" type="ORF">psal_cds_666</name>
</gene>
<reference evidence="2 3" key="1">
    <citation type="journal article" date="2013" name="Science">
        <title>Pandoraviruses: amoeba viruses with genomes up to 2.5 Mb reaching that of parasitic eukaryotes.</title>
        <authorList>
            <person name="Philippe N."/>
            <person name="Legendre M."/>
            <person name="Doutre G."/>
            <person name="Coute Y."/>
            <person name="Poirot O."/>
            <person name="Lescot M."/>
            <person name="Arslan D."/>
            <person name="Seltzer V."/>
            <person name="Bertaux L."/>
            <person name="Bruley C."/>
            <person name="Garin J."/>
            <person name="Claverie J.M."/>
            <person name="Abergel C."/>
        </authorList>
    </citation>
    <scope>NUCLEOTIDE SEQUENCE [LARGE SCALE GENOMIC DNA]</scope>
</reference>
<protein>
    <submittedName>
        <fullName evidence="2">Uncharacterized protein</fullName>
    </submittedName>
</protein>